<dbReference type="EMBL" id="LBQB01000001">
    <property type="protein sequence ID" value="KKP70245.1"/>
    <property type="molecule type" value="Genomic_DNA"/>
</dbReference>
<feature type="transmembrane region" description="Helical" evidence="1">
    <location>
        <begin position="103"/>
        <end position="121"/>
    </location>
</feature>
<name>A0A0G0E4J3_UNCC3</name>
<feature type="transmembrane region" description="Helical" evidence="1">
    <location>
        <begin position="214"/>
        <end position="235"/>
    </location>
</feature>
<dbReference type="STRING" id="1618350.UR67_C0001G0154"/>
<dbReference type="PATRIC" id="fig|1618350.3.peg.162"/>
<dbReference type="Proteomes" id="UP000034581">
    <property type="component" value="Unassembled WGS sequence"/>
</dbReference>
<protein>
    <recommendedName>
        <fullName evidence="4">DUF2079 domain-containing protein</fullName>
    </recommendedName>
</protein>
<keyword evidence="1" id="KW-0472">Membrane</keyword>
<feature type="transmembrane region" description="Helical" evidence="1">
    <location>
        <begin position="358"/>
        <end position="376"/>
    </location>
</feature>
<evidence type="ECO:0008006" key="4">
    <source>
        <dbReference type="Google" id="ProtNLM"/>
    </source>
</evidence>
<evidence type="ECO:0000256" key="1">
    <source>
        <dbReference type="SAM" id="Phobius"/>
    </source>
</evidence>
<comment type="caution">
    <text evidence="2">The sequence shown here is derived from an EMBL/GenBank/DDBJ whole genome shotgun (WGS) entry which is preliminary data.</text>
</comment>
<sequence length="486" mass="57229">MLTNLKDKLLSICRWMNENKLFVFMITVFCLLYGFLVLYRHSNFQTHANDLGIYDQAIWLYSKFKLPFSTVRQPNMMLLGDHFHPILLLFVPLYWIWADVRMLLISQVILVVFSVIPLYLITEDRFKNRFFSLSLAFAYLTFFGLQNALNFDFHVATVSVFFLSWLLYFYNCDKSRGFWIFLFLTLICKEDMALVCLMLGLYDFFIKRNYVRGLFIFLISGLIFMLFIKVISPLYSPTPATYIQTVIPGNSLSEQIQYIFMHPLQLGELFFTPISKTQTMNLLLISFLYLPLFSPFFLFLSLPLFLERFLSIHELRWGIGFHYSANIAPLLSLGLVYGINNIFDYLRKKGIRISKKQFFSYISIMIIIISFGITFSEKTFLGWFGNKNFKIDQDRQQNIAEIIKIVPKDASLTAPSALVSHLSHREEIYFYPYGLDVVQYVLVSKEMEAYPYTETESIKEIEKMNLNPDFKLRLQKGETYLFQRIN</sequence>
<feature type="transmembrane region" description="Helical" evidence="1">
    <location>
        <begin position="78"/>
        <end position="97"/>
    </location>
</feature>
<gene>
    <name evidence="2" type="ORF">UR67_C0001G0154</name>
</gene>
<keyword evidence="1" id="KW-1133">Transmembrane helix</keyword>
<reference evidence="2 3" key="1">
    <citation type="journal article" date="2015" name="Nature">
        <title>rRNA introns, odd ribosomes, and small enigmatic genomes across a large radiation of phyla.</title>
        <authorList>
            <person name="Brown C.T."/>
            <person name="Hug L.A."/>
            <person name="Thomas B.C."/>
            <person name="Sharon I."/>
            <person name="Castelle C.J."/>
            <person name="Singh A."/>
            <person name="Wilkins M.J."/>
            <person name="Williams K.H."/>
            <person name="Banfield J.F."/>
        </authorList>
    </citation>
    <scope>NUCLEOTIDE SEQUENCE [LARGE SCALE GENOMIC DNA]</scope>
</reference>
<evidence type="ECO:0000313" key="3">
    <source>
        <dbReference type="Proteomes" id="UP000034581"/>
    </source>
</evidence>
<dbReference type="Pfam" id="PF09852">
    <property type="entry name" value="DUF2079"/>
    <property type="match status" value="1"/>
</dbReference>
<dbReference type="InterPro" id="IPR018650">
    <property type="entry name" value="STSV1_Orf64"/>
</dbReference>
<accession>A0A0G0E4J3</accession>
<organism evidence="2 3">
    <name type="scientific">candidate division CPR3 bacterium GW2011_GWF2_35_18</name>
    <dbReference type="NCBI Taxonomy" id="1618350"/>
    <lineage>
        <taxon>Bacteria</taxon>
        <taxon>Bacteria division CPR3</taxon>
    </lineage>
</organism>
<dbReference type="AlphaFoldDB" id="A0A0G0E4J3"/>
<feature type="transmembrane region" description="Helical" evidence="1">
    <location>
        <begin position="20"/>
        <end position="39"/>
    </location>
</feature>
<feature type="transmembrane region" description="Helical" evidence="1">
    <location>
        <begin position="326"/>
        <end position="346"/>
    </location>
</feature>
<feature type="transmembrane region" description="Helical" evidence="1">
    <location>
        <begin position="177"/>
        <end position="202"/>
    </location>
</feature>
<feature type="transmembrane region" description="Helical" evidence="1">
    <location>
        <begin position="282"/>
        <end position="306"/>
    </location>
</feature>
<keyword evidence="1" id="KW-0812">Transmembrane</keyword>
<feature type="transmembrane region" description="Helical" evidence="1">
    <location>
        <begin position="151"/>
        <end position="170"/>
    </location>
</feature>
<proteinExistence type="predicted"/>
<evidence type="ECO:0000313" key="2">
    <source>
        <dbReference type="EMBL" id="KKP70245.1"/>
    </source>
</evidence>